<protein>
    <submittedName>
        <fullName evidence="1">Uncharacterized protein</fullName>
    </submittedName>
</protein>
<reference evidence="1" key="1">
    <citation type="submission" date="2018-02" db="EMBL/GenBank/DDBJ databases">
        <title>The genomes of Aspergillus section Nigri reveals drivers in fungal speciation.</title>
        <authorList>
            <consortium name="DOE Joint Genome Institute"/>
            <person name="Vesth T.C."/>
            <person name="Nybo J."/>
            <person name="Theobald S."/>
            <person name="Brandl J."/>
            <person name="Frisvad J.C."/>
            <person name="Nielsen K.F."/>
            <person name="Lyhne E.K."/>
            <person name="Kogle M.E."/>
            <person name="Kuo A."/>
            <person name="Riley R."/>
            <person name="Clum A."/>
            <person name="Nolan M."/>
            <person name="Lipzen A."/>
            <person name="Salamov A."/>
            <person name="Henrissat B."/>
            <person name="Wiebenga A."/>
            <person name="De vries R.P."/>
            <person name="Grigoriev I.V."/>
            <person name="Mortensen U.H."/>
            <person name="Andersen M.R."/>
            <person name="Baker S.E."/>
        </authorList>
    </citation>
    <scope>NUCLEOTIDE SEQUENCE</scope>
    <source>
        <strain evidence="1">CBS 121060</strain>
    </source>
</reference>
<keyword evidence="2" id="KW-1185">Reference proteome</keyword>
<evidence type="ECO:0000313" key="2">
    <source>
        <dbReference type="Proteomes" id="UP000249661"/>
    </source>
</evidence>
<evidence type="ECO:0000313" key="1">
    <source>
        <dbReference type="EMBL" id="RAH72316.1"/>
    </source>
</evidence>
<proteinExistence type="predicted"/>
<organism evidence="1 2">
    <name type="scientific">Aspergillus aculeatinus CBS 121060</name>
    <dbReference type="NCBI Taxonomy" id="1448322"/>
    <lineage>
        <taxon>Eukaryota</taxon>
        <taxon>Fungi</taxon>
        <taxon>Dikarya</taxon>
        <taxon>Ascomycota</taxon>
        <taxon>Pezizomycotina</taxon>
        <taxon>Eurotiomycetes</taxon>
        <taxon>Eurotiomycetidae</taxon>
        <taxon>Eurotiales</taxon>
        <taxon>Aspergillaceae</taxon>
        <taxon>Aspergillus</taxon>
        <taxon>Aspergillus subgen. Circumdati</taxon>
    </lineage>
</organism>
<gene>
    <name evidence="1" type="ORF">BO66DRAFT_31481</name>
</gene>
<dbReference type="Proteomes" id="UP000249661">
    <property type="component" value="Unassembled WGS sequence"/>
</dbReference>
<name>A0ACD1HFB2_9EURO</name>
<dbReference type="EMBL" id="KZ824944">
    <property type="protein sequence ID" value="RAH72316.1"/>
    <property type="molecule type" value="Genomic_DNA"/>
</dbReference>
<sequence>MSGYSLRNCKVCTIMTQFSWRLWARNSSSLIFIVIQFFVLMCVSHLQNPPSHSLIDYMSLLSDIHYTP</sequence>
<accession>A0ACD1HFB2</accession>